<comment type="subcellular location">
    <subcellularLocation>
        <location evidence="2">Membrane</location>
    </subcellularLocation>
</comment>
<dbReference type="Gene3D" id="3.30.565.10">
    <property type="entry name" value="Histidine kinase-like ATPase, C-terminal domain"/>
    <property type="match status" value="1"/>
</dbReference>
<dbReference type="GO" id="GO:0004673">
    <property type="term" value="F:protein histidine kinase activity"/>
    <property type="evidence" value="ECO:0007669"/>
    <property type="project" value="UniProtKB-EC"/>
</dbReference>
<dbReference type="RefSeq" id="WP_117297737.1">
    <property type="nucleotide sequence ID" value="NZ_QVQT02000001.1"/>
</dbReference>
<dbReference type="GO" id="GO:0005524">
    <property type="term" value="F:ATP binding"/>
    <property type="evidence" value="ECO:0007669"/>
    <property type="project" value="UniProtKB-KW"/>
</dbReference>
<evidence type="ECO:0000259" key="13">
    <source>
        <dbReference type="PROSITE" id="PS50885"/>
    </source>
</evidence>
<dbReference type="InterPro" id="IPR003660">
    <property type="entry name" value="HAMP_dom"/>
</dbReference>
<dbReference type="InterPro" id="IPR005467">
    <property type="entry name" value="His_kinase_dom"/>
</dbReference>
<dbReference type="GO" id="GO:0000160">
    <property type="term" value="P:phosphorelay signal transduction system"/>
    <property type="evidence" value="ECO:0007669"/>
    <property type="project" value="UniProtKB-KW"/>
</dbReference>
<evidence type="ECO:0000313" key="15">
    <source>
        <dbReference type="Proteomes" id="UP000264702"/>
    </source>
</evidence>
<keyword evidence="11" id="KW-0472">Membrane</keyword>
<dbReference type="InterPro" id="IPR004358">
    <property type="entry name" value="Sig_transdc_His_kin-like_C"/>
</dbReference>
<evidence type="ECO:0000256" key="4">
    <source>
        <dbReference type="ARBA" id="ARBA00022553"/>
    </source>
</evidence>
<keyword evidence="15" id="KW-1185">Reference proteome</keyword>
<keyword evidence="9" id="KW-0902">Two-component regulatory system</keyword>
<reference evidence="14 15" key="1">
    <citation type="submission" date="2018-08" db="EMBL/GenBank/DDBJ databases">
        <title>Acidipila sp. 4G-K13, an acidobacterium isolated from forest soil.</title>
        <authorList>
            <person name="Gao Z.-H."/>
            <person name="Qiu L.-H."/>
        </authorList>
    </citation>
    <scope>NUCLEOTIDE SEQUENCE [LARGE SCALE GENOMIC DNA]</scope>
    <source>
        <strain evidence="14 15">4G-K13</strain>
    </source>
</reference>
<evidence type="ECO:0000256" key="10">
    <source>
        <dbReference type="SAM" id="MobiDB-lite"/>
    </source>
</evidence>
<dbReference type="Pfam" id="PF02518">
    <property type="entry name" value="HATPase_c"/>
    <property type="match status" value="1"/>
</dbReference>
<protein>
    <recommendedName>
        <fullName evidence="3">histidine kinase</fullName>
        <ecNumber evidence="3">2.7.13.3</ecNumber>
    </recommendedName>
</protein>
<dbReference type="SUPFAM" id="SSF55874">
    <property type="entry name" value="ATPase domain of HSP90 chaperone/DNA topoisomerase II/histidine kinase"/>
    <property type="match status" value="1"/>
</dbReference>
<evidence type="ECO:0000313" key="14">
    <source>
        <dbReference type="EMBL" id="RFU18442.1"/>
    </source>
</evidence>
<feature type="domain" description="HAMP" evidence="13">
    <location>
        <begin position="75"/>
        <end position="128"/>
    </location>
</feature>
<gene>
    <name evidence="14" type="ORF">D0Y96_02465</name>
</gene>
<evidence type="ECO:0000256" key="5">
    <source>
        <dbReference type="ARBA" id="ARBA00022679"/>
    </source>
</evidence>
<dbReference type="InterPro" id="IPR036890">
    <property type="entry name" value="HATPase_C_sf"/>
</dbReference>
<keyword evidence="4" id="KW-0597">Phosphoprotein</keyword>
<dbReference type="PROSITE" id="PS50109">
    <property type="entry name" value="HIS_KIN"/>
    <property type="match status" value="1"/>
</dbReference>
<dbReference type="CDD" id="cd06225">
    <property type="entry name" value="HAMP"/>
    <property type="match status" value="1"/>
</dbReference>
<keyword evidence="11" id="KW-1133">Transmembrane helix</keyword>
<feature type="region of interest" description="Disordered" evidence="10">
    <location>
        <begin position="466"/>
        <end position="486"/>
    </location>
</feature>
<name>A0A372IU29_9BACT</name>
<evidence type="ECO:0000256" key="7">
    <source>
        <dbReference type="ARBA" id="ARBA00022777"/>
    </source>
</evidence>
<dbReference type="Proteomes" id="UP000264702">
    <property type="component" value="Unassembled WGS sequence"/>
</dbReference>
<evidence type="ECO:0000256" key="8">
    <source>
        <dbReference type="ARBA" id="ARBA00022840"/>
    </source>
</evidence>
<dbReference type="SUPFAM" id="SSF158472">
    <property type="entry name" value="HAMP domain-like"/>
    <property type="match status" value="1"/>
</dbReference>
<evidence type="ECO:0000256" key="2">
    <source>
        <dbReference type="ARBA" id="ARBA00004370"/>
    </source>
</evidence>
<evidence type="ECO:0000256" key="9">
    <source>
        <dbReference type="ARBA" id="ARBA00023012"/>
    </source>
</evidence>
<keyword evidence="8 14" id="KW-0067">ATP-binding</keyword>
<dbReference type="PRINTS" id="PR00344">
    <property type="entry name" value="BCTRLSENSOR"/>
</dbReference>
<dbReference type="OrthoDB" id="9815750at2"/>
<comment type="caution">
    <text evidence="14">The sequence shown here is derived from an EMBL/GenBank/DDBJ whole genome shotgun (WGS) entry which is preliminary data.</text>
</comment>
<dbReference type="PANTHER" id="PTHR43065">
    <property type="entry name" value="SENSOR HISTIDINE KINASE"/>
    <property type="match status" value="1"/>
</dbReference>
<dbReference type="PROSITE" id="PS50885">
    <property type="entry name" value="HAMP"/>
    <property type="match status" value="1"/>
</dbReference>
<dbReference type="AlphaFoldDB" id="A0A372IU29"/>
<dbReference type="PANTHER" id="PTHR43065:SF46">
    <property type="entry name" value="C4-DICARBOXYLATE TRANSPORT SENSOR PROTEIN DCTB"/>
    <property type="match status" value="1"/>
</dbReference>
<feature type="transmembrane region" description="Helical" evidence="11">
    <location>
        <begin position="26"/>
        <end position="48"/>
    </location>
</feature>
<organism evidence="14 15">
    <name type="scientific">Paracidobacterium acidisoli</name>
    <dbReference type="NCBI Taxonomy" id="2303751"/>
    <lineage>
        <taxon>Bacteria</taxon>
        <taxon>Pseudomonadati</taxon>
        <taxon>Acidobacteriota</taxon>
        <taxon>Terriglobia</taxon>
        <taxon>Terriglobales</taxon>
        <taxon>Acidobacteriaceae</taxon>
        <taxon>Paracidobacterium</taxon>
    </lineage>
</organism>
<keyword evidence="7" id="KW-0418">Kinase</keyword>
<evidence type="ECO:0000256" key="1">
    <source>
        <dbReference type="ARBA" id="ARBA00000085"/>
    </source>
</evidence>
<comment type="catalytic activity">
    <reaction evidence="1">
        <text>ATP + protein L-histidine = ADP + protein N-phospho-L-histidine.</text>
        <dbReference type="EC" id="2.7.13.3"/>
    </reaction>
</comment>
<feature type="transmembrane region" description="Helical" evidence="11">
    <location>
        <begin position="55"/>
        <end position="74"/>
    </location>
</feature>
<dbReference type="SMART" id="SM00304">
    <property type="entry name" value="HAMP"/>
    <property type="match status" value="1"/>
</dbReference>
<evidence type="ECO:0000259" key="12">
    <source>
        <dbReference type="PROSITE" id="PS50109"/>
    </source>
</evidence>
<accession>A0A372IU29</accession>
<feature type="domain" description="Histidine kinase" evidence="12">
    <location>
        <begin position="248"/>
        <end position="465"/>
    </location>
</feature>
<dbReference type="EMBL" id="QVQT01000001">
    <property type="protein sequence ID" value="RFU18442.1"/>
    <property type="molecule type" value="Genomic_DNA"/>
</dbReference>
<dbReference type="InterPro" id="IPR003594">
    <property type="entry name" value="HATPase_dom"/>
</dbReference>
<proteinExistence type="predicted"/>
<dbReference type="Gene3D" id="6.10.340.10">
    <property type="match status" value="1"/>
</dbReference>
<keyword evidence="5" id="KW-0808">Transferase</keyword>
<dbReference type="SMART" id="SM00387">
    <property type="entry name" value="HATPase_c"/>
    <property type="match status" value="1"/>
</dbReference>
<keyword evidence="11" id="KW-0812">Transmembrane</keyword>
<evidence type="ECO:0000256" key="3">
    <source>
        <dbReference type="ARBA" id="ARBA00012438"/>
    </source>
</evidence>
<evidence type="ECO:0000256" key="11">
    <source>
        <dbReference type="SAM" id="Phobius"/>
    </source>
</evidence>
<evidence type="ECO:0000256" key="6">
    <source>
        <dbReference type="ARBA" id="ARBA00022741"/>
    </source>
</evidence>
<dbReference type="EC" id="2.7.13.3" evidence="3"/>
<keyword evidence="6" id="KW-0547">Nucleotide-binding</keyword>
<sequence length="486" mass="52675">MASRPTASGKGNRKRAGESLSFEARFRVLCTLLALPIFGLTAALLVLLHVSTGPMVAILIILLLALLLALSSFMEQTVRPLQTLANVVASLREGDYSFRARGAGREDALGELSSEVNVLADALQAQRLSGLEAATLFRRVIAELDAPVLAFDQGCRLRLLNPAAERVFALISARDLGRRADELGLSRLLEQPDEGVLQLESQGQTGRWMIRRSAFRQRGMPHILLLLSDVSAALREEERLAWRRLIRVIGHEISNSLTPIKSIAGSLLYRLDSPSAGPVSADLARGLSVIESRAESLNRFVQAYRQLAQLPSPVIRQVPLAPLLERVARLETRLDVELLPSPPVSLFADADQLEQLLINLVKNAVEAAMHEADEPSPSAAAHAPKVRMRSMQQGDFASILIEDNGPGLANPANLFVPFYTTKKSGTGVGLALARQIAEAHGGTLVLRNRTDAPGCQAEVRIPVASQPFEPSLQPSSVRSFEPARTP</sequence>
<dbReference type="GO" id="GO:0016020">
    <property type="term" value="C:membrane"/>
    <property type="evidence" value="ECO:0007669"/>
    <property type="project" value="UniProtKB-SubCell"/>
</dbReference>